<evidence type="ECO:0000313" key="3">
    <source>
        <dbReference type="Proteomes" id="UP000886653"/>
    </source>
</evidence>
<gene>
    <name evidence="2" type="ORF">CROQUDRAFT_708021</name>
</gene>
<evidence type="ECO:0000256" key="1">
    <source>
        <dbReference type="SAM" id="Phobius"/>
    </source>
</evidence>
<feature type="transmembrane region" description="Helical" evidence="1">
    <location>
        <begin position="33"/>
        <end position="53"/>
    </location>
</feature>
<evidence type="ECO:0000313" key="2">
    <source>
        <dbReference type="EMBL" id="KAG0144895.1"/>
    </source>
</evidence>
<keyword evidence="3" id="KW-1185">Reference proteome</keyword>
<dbReference type="Proteomes" id="UP000886653">
    <property type="component" value="Unassembled WGS sequence"/>
</dbReference>
<dbReference type="AlphaFoldDB" id="A0A9P6TAR9"/>
<name>A0A9P6TAR9_9BASI</name>
<sequence length="56" mass="6322">MLTYKSGSAASQLLQPIPYKSCNHTLLYDPPTYASFFLNIYIIYIQQCVMLCGNAL</sequence>
<reference evidence="2" key="1">
    <citation type="submission" date="2013-11" db="EMBL/GenBank/DDBJ databases">
        <title>Genome sequence of the fusiform rust pathogen reveals effectors for host alternation and coevolution with pine.</title>
        <authorList>
            <consortium name="DOE Joint Genome Institute"/>
            <person name="Smith K."/>
            <person name="Pendleton A."/>
            <person name="Kubisiak T."/>
            <person name="Anderson C."/>
            <person name="Salamov A."/>
            <person name="Aerts A."/>
            <person name="Riley R."/>
            <person name="Clum A."/>
            <person name="Lindquist E."/>
            <person name="Ence D."/>
            <person name="Campbell M."/>
            <person name="Kronenberg Z."/>
            <person name="Feau N."/>
            <person name="Dhillon B."/>
            <person name="Hamelin R."/>
            <person name="Burleigh J."/>
            <person name="Smith J."/>
            <person name="Yandell M."/>
            <person name="Nelson C."/>
            <person name="Grigoriev I."/>
            <person name="Davis J."/>
        </authorList>
    </citation>
    <scope>NUCLEOTIDE SEQUENCE</scope>
    <source>
        <strain evidence="2">G11</strain>
    </source>
</reference>
<accession>A0A9P6TAR9</accession>
<protein>
    <submittedName>
        <fullName evidence="2">Uncharacterized protein</fullName>
    </submittedName>
</protein>
<keyword evidence="1" id="KW-0812">Transmembrane</keyword>
<comment type="caution">
    <text evidence="2">The sequence shown here is derived from an EMBL/GenBank/DDBJ whole genome shotgun (WGS) entry which is preliminary data.</text>
</comment>
<dbReference type="OrthoDB" id="6605218at2759"/>
<keyword evidence="1" id="KW-1133">Transmembrane helix</keyword>
<dbReference type="EMBL" id="MU167287">
    <property type="protein sequence ID" value="KAG0144895.1"/>
    <property type="molecule type" value="Genomic_DNA"/>
</dbReference>
<proteinExistence type="predicted"/>
<keyword evidence="1" id="KW-0472">Membrane</keyword>
<organism evidence="2 3">
    <name type="scientific">Cronartium quercuum f. sp. fusiforme G11</name>
    <dbReference type="NCBI Taxonomy" id="708437"/>
    <lineage>
        <taxon>Eukaryota</taxon>
        <taxon>Fungi</taxon>
        <taxon>Dikarya</taxon>
        <taxon>Basidiomycota</taxon>
        <taxon>Pucciniomycotina</taxon>
        <taxon>Pucciniomycetes</taxon>
        <taxon>Pucciniales</taxon>
        <taxon>Coleosporiaceae</taxon>
        <taxon>Cronartium</taxon>
    </lineage>
</organism>